<dbReference type="Proteomes" id="UP000822688">
    <property type="component" value="Chromosome 12"/>
</dbReference>
<evidence type="ECO:0000313" key="2">
    <source>
        <dbReference type="Proteomes" id="UP000822688"/>
    </source>
</evidence>
<name>A0A8T0GD05_CERPU</name>
<reference evidence="1" key="1">
    <citation type="submission" date="2020-06" db="EMBL/GenBank/DDBJ databases">
        <title>WGS assembly of Ceratodon purpureus strain R40.</title>
        <authorList>
            <person name="Carey S.B."/>
            <person name="Jenkins J."/>
            <person name="Shu S."/>
            <person name="Lovell J.T."/>
            <person name="Sreedasyam A."/>
            <person name="Maumus F."/>
            <person name="Tiley G.P."/>
            <person name="Fernandez-Pozo N."/>
            <person name="Barry K."/>
            <person name="Chen C."/>
            <person name="Wang M."/>
            <person name="Lipzen A."/>
            <person name="Daum C."/>
            <person name="Saski C.A."/>
            <person name="Payton A.C."/>
            <person name="Mcbreen J.C."/>
            <person name="Conrad R.E."/>
            <person name="Kollar L.M."/>
            <person name="Olsson S."/>
            <person name="Huttunen S."/>
            <person name="Landis J.B."/>
            <person name="Wickett N.J."/>
            <person name="Johnson M.G."/>
            <person name="Rensing S.A."/>
            <person name="Grimwood J."/>
            <person name="Schmutz J."/>
            <person name="Mcdaniel S.F."/>
        </authorList>
    </citation>
    <scope>NUCLEOTIDE SEQUENCE</scope>
    <source>
        <strain evidence="1">R40</strain>
    </source>
</reference>
<gene>
    <name evidence="1" type="ORF">KC19_12G189500</name>
</gene>
<protein>
    <submittedName>
        <fullName evidence="1">Uncharacterized protein</fullName>
    </submittedName>
</protein>
<organism evidence="1 2">
    <name type="scientific">Ceratodon purpureus</name>
    <name type="common">Fire moss</name>
    <name type="synonym">Dicranum purpureum</name>
    <dbReference type="NCBI Taxonomy" id="3225"/>
    <lineage>
        <taxon>Eukaryota</taxon>
        <taxon>Viridiplantae</taxon>
        <taxon>Streptophyta</taxon>
        <taxon>Embryophyta</taxon>
        <taxon>Bryophyta</taxon>
        <taxon>Bryophytina</taxon>
        <taxon>Bryopsida</taxon>
        <taxon>Dicranidae</taxon>
        <taxon>Pseudoditrichales</taxon>
        <taxon>Ditrichaceae</taxon>
        <taxon>Ceratodon</taxon>
    </lineage>
</organism>
<evidence type="ECO:0000313" key="1">
    <source>
        <dbReference type="EMBL" id="KAG0555718.1"/>
    </source>
</evidence>
<keyword evidence="2" id="KW-1185">Reference proteome</keyword>
<dbReference type="AlphaFoldDB" id="A0A8T0GD05"/>
<sequence>MFRRMHLNCHVDRPRSMLFTIPRPLVSLMDTTPNRDVKFIVDFGSTRCSRLPSANRHPCKSQQEACMLQRNVGVSKTLMGSSFPRCLPTPHQLATLRW</sequence>
<proteinExistence type="predicted"/>
<dbReference type="EMBL" id="CM026433">
    <property type="protein sequence ID" value="KAG0555718.1"/>
    <property type="molecule type" value="Genomic_DNA"/>
</dbReference>
<accession>A0A8T0GD05</accession>
<comment type="caution">
    <text evidence="1">The sequence shown here is derived from an EMBL/GenBank/DDBJ whole genome shotgun (WGS) entry which is preliminary data.</text>
</comment>